<feature type="region of interest" description="Disordered" evidence="1">
    <location>
        <begin position="1"/>
        <end position="90"/>
    </location>
</feature>
<organism evidence="2 3">
    <name type="scientific">Amycolatopsis vancoresmycina DSM 44592</name>
    <dbReference type="NCBI Taxonomy" id="1292037"/>
    <lineage>
        <taxon>Bacteria</taxon>
        <taxon>Bacillati</taxon>
        <taxon>Actinomycetota</taxon>
        <taxon>Actinomycetes</taxon>
        <taxon>Pseudonocardiales</taxon>
        <taxon>Pseudonocardiaceae</taxon>
        <taxon>Amycolatopsis</taxon>
    </lineage>
</organism>
<dbReference type="Proteomes" id="UP000014139">
    <property type="component" value="Unassembled WGS sequence"/>
</dbReference>
<feature type="compositionally biased region" description="Basic and acidic residues" evidence="1">
    <location>
        <begin position="191"/>
        <end position="209"/>
    </location>
</feature>
<name>R1G0D8_9PSEU</name>
<keyword evidence="3" id="KW-1185">Reference proteome</keyword>
<protein>
    <submittedName>
        <fullName evidence="2">Uncharacterized protein</fullName>
    </submittedName>
</protein>
<reference evidence="2 3" key="1">
    <citation type="submission" date="2013-02" db="EMBL/GenBank/DDBJ databases">
        <title>Draft genome sequence of Amycolatopsis vancoresmycina strain DSM 44592T.</title>
        <authorList>
            <person name="Kumar S."/>
            <person name="Kaur N."/>
            <person name="Kaur C."/>
            <person name="Raghava G.P.S."/>
            <person name="Mayilraj S."/>
        </authorList>
    </citation>
    <scope>NUCLEOTIDE SEQUENCE [LARGE SCALE GENOMIC DNA]</scope>
    <source>
        <strain evidence="2 3">DSM 44592</strain>
    </source>
</reference>
<accession>R1G0D8</accession>
<evidence type="ECO:0000313" key="2">
    <source>
        <dbReference type="EMBL" id="EOD64972.1"/>
    </source>
</evidence>
<proteinExistence type="predicted"/>
<evidence type="ECO:0000256" key="1">
    <source>
        <dbReference type="SAM" id="MobiDB-lite"/>
    </source>
</evidence>
<gene>
    <name evidence="2" type="ORF">H480_29091</name>
</gene>
<feature type="compositionally biased region" description="Basic and acidic residues" evidence="1">
    <location>
        <begin position="21"/>
        <end position="41"/>
    </location>
</feature>
<comment type="caution">
    <text evidence="2">The sequence shown here is derived from an EMBL/GenBank/DDBJ whole genome shotgun (WGS) entry which is preliminary data.</text>
</comment>
<dbReference type="AlphaFoldDB" id="R1G0D8"/>
<dbReference type="EMBL" id="AOUO01000454">
    <property type="protein sequence ID" value="EOD64972.1"/>
    <property type="molecule type" value="Genomic_DNA"/>
</dbReference>
<evidence type="ECO:0000313" key="3">
    <source>
        <dbReference type="Proteomes" id="UP000014139"/>
    </source>
</evidence>
<feature type="compositionally biased region" description="Basic and acidic residues" evidence="1">
    <location>
        <begin position="1"/>
        <end position="10"/>
    </location>
</feature>
<feature type="region of interest" description="Disordered" evidence="1">
    <location>
        <begin position="189"/>
        <end position="221"/>
    </location>
</feature>
<sequence length="221" mass="23960">MLGQQVDHEAGQPQREHRRQQHQERQQRAAVDHDEDQRDDAAGDEQQDAVDAAERLHQVGDLPGGPGDEHGQPGRGAAEPGPDLLDDVGRVAVGEDRHGQLHGLVVPRRLLRPAERAGDAGDTAQLLRLRVEEPPVFGGQAAGALGHDRRGQHLTRGEDLLLVGDLGGFGRARQEGRVVVLRDFAQLPGERAAEPAQREPGHHQERGDQPPEAARGLVHGR</sequence>